<dbReference type="GO" id="GO:0009003">
    <property type="term" value="F:signal peptidase activity"/>
    <property type="evidence" value="ECO:0007669"/>
    <property type="project" value="UniProtKB-EC"/>
</dbReference>
<dbReference type="Gene3D" id="2.10.109.10">
    <property type="entry name" value="Umud Fragment, subunit A"/>
    <property type="match status" value="2"/>
</dbReference>
<keyword evidence="7" id="KW-0812">Transmembrane</keyword>
<dbReference type="Pfam" id="PF10502">
    <property type="entry name" value="Peptidase_S26"/>
    <property type="match status" value="2"/>
</dbReference>
<feature type="domain" description="Peptidase S26" evidence="8">
    <location>
        <begin position="404"/>
        <end position="448"/>
    </location>
</feature>
<keyword evidence="7" id="KW-0645">Protease</keyword>
<gene>
    <name evidence="9" type="primary">lepB</name>
    <name evidence="9" type="ORF">GCM10011416_01550</name>
</gene>
<feature type="active site" evidence="6">
    <location>
        <position position="244"/>
    </location>
</feature>
<comment type="subcellular location">
    <subcellularLocation>
        <location evidence="7">Membrane</location>
        <topology evidence="7">Single-pass type II membrane protein</topology>
    </subcellularLocation>
</comment>
<keyword evidence="5 7" id="KW-0378">Hydrolase</keyword>
<accession>A0A917HSG4</accession>
<evidence type="ECO:0000256" key="6">
    <source>
        <dbReference type="PIRSR" id="PIRSR600223-1"/>
    </source>
</evidence>
<evidence type="ECO:0000256" key="1">
    <source>
        <dbReference type="ARBA" id="ARBA00000677"/>
    </source>
</evidence>
<dbReference type="Pfam" id="PF18936">
    <property type="entry name" value="DUF5684"/>
    <property type="match status" value="1"/>
</dbReference>
<sequence>MATWKIYIKAGRKAWEAAVPVYNAIVLMQIINRPKWWVILLFIPVVNLLMFPIIWIETCRSFGHNKSHDTYLAVISLGFYLFYLNYATDLNYIENRSLQPKTSLGEWVSSIAFAIIAATLVHTYFMQPYTIPTSSLEKTLYVGDFLFVSKFHYGARVPMSVVSAPMVHDTLPILGKSYLSNSKDKESWLNKLTLPYMRVPGIQKIKRNDIVVFSWPNDTTSTMYNDRSKKFTYKPIDKRTNYVKRTVAIPGDSLEIRDGYVYINGKKTVLPDRAKTQYYFTVETEGKSFSAGALKRYNIREGKIINGKYLLNLTDEEAALIAKNPIVKSVTKMIEPNGIYNEEVFPHNPQYKWNQDNFGPIYIPKKEVTVDLNAKSMPFYKDIIERYEHNNLSIVGDNYFINGKKANSYTFKQDYYWMMGDNRQNSLDARFWGYVPFDHVVGKPVFIWLSWDPNAPDFMSKLKSIRWDRMFTTVGGSGEPVSYFNYFLIALLGYFGFSYYRSKRKKSDS</sequence>
<reference evidence="9" key="1">
    <citation type="journal article" date="2014" name="Int. J. Syst. Evol. Microbiol.">
        <title>Complete genome sequence of Corynebacterium casei LMG S-19264T (=DSM 44701T), isolated from a smear-ripened cheese.</title>
        <authorList>
            <consortium name="US DOE Joint Genome Institute (JGI-PGF)"/>
            <person name="Walter F."/>
            <person name="Albersmeier A."/>
            <person name="Kalinowski J."/>
            <person name="Ruckert C."/>
        </authorList>
    </citation>
    <scope>NUCLEOTIDE SEQUENCE</scope>
    <source>
        <strain evidence="9">CGMCC 1.15763</strain>
    </source>
</reference>
<dbReference type="PROSITE" id="PS00760">
    <property type="entry name" value="SPASE_I_2"/>
    <property type="match status" value="1"/>
</dbReference>
<evidence type="ECO:0000256" key="3">
    <source>
        <dbReference type="ARBA" id="ARBA00013208"/>
    </source>
</evidence>
<feature type="transmembrane region" description="Helical" evidence="7">
    <location>
        <begin position="68"/>
        <end position="87"/>
    </location>
</feature>
<dbReference type="PANTHER" id="PTHR43390:SF1">
    <property type="entry name" value="CHLOROPLAST PROCESSING PEPTIDASE"/>
    <property type="match status" value="1"/>
</dbReference>
<dbReference type="InterPro" id="IPR000223">
    <property type="entry name" value="Pept_S26A_signal_pept_1"/>
</dbReference>
<dbReference type="SUPFAM" id="SSF51306">
    <property type="entry name" value="LexA/Signal peptidase"/>
    <property type="match status" value="1"/>
</dbReference>
<dbReference type="InterPro" id="IPR019757">
    <property type="entry name" value="Pept_S26A_signal_pept_1_Lys-AS"/>
</dbReference>
<feature type="transmembrane region" description="Helical" evidence="7">
    <location>
        <begin position="483"/>
        <end position="500"/>
    </location>
</feature>
<comment type="caution">
    <text evidence="9">The sequence shown here is derived from an EMBL/GenBank/DDBJ whole genome shotgun (WGS) entry which is preliminary data.</text>
</comment>
<comment type="similarity">
    <text evidence="2 7">Belongs to the peptidase S26 family.</text>
</comment>
<evidence type="ECO:0000256" key="2">
    <source>
        <dbReference type="ARBA" id="ARBA00009370"/>
    </source>
</evidence>
<keyword evidence="10" id="KW-1185">Reference proteome</keyword>
<evidence type="ECO:0000313" key="10">
    <source>
        <dbReference type="Proteomes" id="UP000633278"/>
    </source>
</evidence>
<keyword evidence="7" id="KW-0472">Membrane</keyword>
<dbReference type="CDD" id="cd06530">
    <property type="entry name" value="S26_SPase_I"/>
    <property type="match status" value="2"/>
</dbReference>
<dbReference type="PRINTS" id="PR00727">
    <property type="entry name" value="LEADERPTASE"/>
</dbReference>
<dbReference type="InterPro" id="IPR036286">
    <property type="entry name" value="LexA/Signal_pep-like_sf"/>
</dbReference>
<name>A0A917HSG4_9FLAO</name>
<dbReference type="InterPro" id="IPR043739">
    <property type="entry name" value="DUF5684"/>
</dbReference>
<evidence type="ECO:0000256" key="7">
    <source>
        <dbReference type="RuleBase" id="RU362042"/>
    </source>
</evidence>
<comment type="caution">
    <text evidence="7">Lacks conserved residue(s) required for the propagation of feature annotation.</text>
</comment>
<proteinExistence type="inferred from homology"/>
<feature type="transmembrane region" description="Helical" evidence="7">
    <location>
        <begin position="36"/>
        <end position="56"/>
    </location>
</feature>
<comment type="catalytic activity">
    <reaction evidence="1 7">
        <text>Cleavage of hydrophobic, N-terminal signal or leader sequences from secreted and periplasmic proteins.</text>
        <dbReference type="EC" id="3.4.21.89"/>
    </reaction>
</comment>
<evidence type="ECO:0000313" key="9">
    <source>
        <dbReference type="EMBL" id="GGG88874.1"/>
    </source>
</evidence>
<protein>
    <recommendedName>
        <fullName evidence="4 7">Signal peptidase I</fullName>
        <ecNumber evidence="3 7">3.4.21.89</ecNumber>
    </recommendedName>
</protein>
<reference evidence="9" key="2">
    <citation type="submission" date="2020-09" db="EMBL/GenBank/DDBJ databases">
        <authorList>
            <person name="Sun Q."/>
            <person name="Zhou Y."/>
        </authorList>
    </citation>
    <scope>NUCLEOTIDE SEQUENCE</scope>
    <source>
        <strain evidence="9">CGMCC 1.15763</strain>
    </source>
</reference>
<dbReference type="NCBIfam" id="TIGR02227">
    <property type="entry name" value="sigpep_I_bact"/>
    <property type="match status" value="1"/>
</dbReference>
<evidence type="ECO:0000256" key="5">
    <source>
        <dbReference type="ARBA" id="ARBA00022801"/>
    </source>
</evidence>
<dbReference type="PANTHER" id="PTHR43390">
    <property type="entry name" value="SIGNAL PEPTIDASE I"/>
    <property type="match status" value="1"/>
</dbReference>
<dbReference type="GO" id="GO:0004252">
    <property type="term" value="F:serine-type endopeptidase activity"/>
    <property type="evidence" value="ECO:0007669"/>
    <property type="project" value="InterPro"/>
</dbReference>
<dbReference type="EC" id="3.4.21.89" evidence="3 7"/>
<feature type="transmembrane region" description="Helical" evidence="7">
    <location>
        <begin position="107"/>
        <end position="125"/>
    </location>
</feature>
<evidence type="ECO:0000256" key="4">
    <source>
        <dbReference type="ARBA" id="ARBA00019232"/>
    </source>
</evidence>
<dbReference type="GO" id="GO:0006465">
    <property type="term" value="P:signal peptide processing"/>
    <property type="evidence" value="ECO:0007669"/>
    <property type="project" value="InterPro"/>
</dbReference>
<organism evidence="9 10">
    <name type="scientific">Polaribacter pacificus</name>
    <dbReference type="NCBI Taxonomy" id="1775173"/>
    <lineage>
        <taxon>Bacteria</taxon>
        <taxon>Pseudomonadati</taxon>
        <taxon>Bacteroidota</taxon>
        <taxon>Flavobacteriia</taxon>
        <taxon>Flavobacteriales</taxon>
        <taxon>Flavobacteriaceae</taxon>
    </lineage>
</organism>
<keyword evidence="7" id="KW-1133">Transmembrane helix</keyword>
<dbReference type="AlphaFoldDB" id="A0A917HSG4"/>
<feature type="active site" evidence="6">
    <location>
        <position position="135"/>
    </location>
</feature>
<dbReference type="InterPro" id="IPR019533">
    <property type="entry name" value="Peptidase_S26"/>
</dbReference>
<dbReference type="EMBL" id="BMJW01000001">
    <property type="protein sequence ID" value="GGG88874.1"/>
    <property type="molecule type" value="Genomic_DNA"/>
</dbReference>
<dbReference type="Proteomes" id="UP000633278">
    <property type="component" value="Unassembled WGS sequence"/>
</dbReference>
<evidence type="ECO:0000259" key="8">
    <source>
        <dbReference type="Pfam" id="PF10502"/>
    </source>
</evidence>
<feature type="domain" description="Peptidase S26" evidence="8">
    <location>
        <begin position="105"/>
        <end position="290"/>
    </location>
</feature>
<dbReference type="GO" id="GO:0016020">
    <property type="term" value="C:membrane"/>
    <property type="evidence" value="ECO:0007669"/>
    <property type="project" value="UniProtKB-SubCell"/>
</dbReference>